<evidence type="ECO:0000313" key="1">
    <source>
        <dbReference type="EMBL" id="MFC6826737.1"/>
    </source>
</evidence>
<reference evidence="1 2" key="1">
    <citation type="journal article" date="2019" name="Int. J. Syst. Evol. Microbiol.">
        <title>The Global Catalogue of Microorganisms (GCM) 10K type strain sequencing project: providing services to taxonomists for standard genome sequencing and annotation.</title>
        <authorList>
            <consortium name="The Broad Institute Genomics Platform"/>
            <consortium name="The Broad Institute Genome Sequencing Center for Infectious Disease"/>
            <person name="Wu L."/>
            <person name="Ma J."/>
        </authorList>
    </citation>
    <scope>NUCLEOTIDE SEQUENCE [LARGE SCALE GENOMIC DNA]</scope>
    <source>
        <strain evidence="1 2">YIM 94188</strain>
    </source>
</reference>
<protein>
    <submittedName>
        <fullName evidence="1">Uncharacterized protein</fullName>
    </submittedName>
</protein>
<organism evidence="1 2">
    <name type="scientific">Halopelagius fulvigenes</name>
    <dbReference type="NCBI Taxonomy" id="1198324"/>
    <lineage>
        <taxon>Archaea</taxon>
        <taxon>Methanobacteriati</taxon>
        <taxon>Methanobacteriota</taxon>
        <taxon>Stenosarchaea group</taxon>
        <taxon>Halobacteria</taxon>
        <taxon>Halobacteriales</taxon>
        <taxon>Haloferacaceae</taxon>
    </lineage>
</organism>
<dbReference type="EMBL" id="JBHSXH010000015">
    <property type="protein sequence ID" value="MFC6826737.1"/>
    <property type="molecule type" value="Genomic_DNA"/>
</dbReference>
<dbReference type="AlphaFoldDB" id="A0ABD5U4U1"/>
<sequence>MHFDPRTQAALREAGLSNEEIRAASDAVAEAVRRDADALEAFFDEGPVHSDMDRAHSSGDIHEHDVEYLDLYTHGGDLRGYLRFDSWGAYVEDGRVLSEGKVELTLGPTVHDRVRFARDPDDLR</sequence>
<dbReference type="Proteomes" id="UP001596408">
    <property type="component" value="Unassembled WGS sequence"/>
</dbReference>
<dbReference type="RefSeq" id="WP_379698759.1">
    <property type="nucleotide sequence ID" value="NZ_JBHSXH010000015.1"/>
</dbReference>
<name>A0ABD5U4U1_9EURY</name>
<evidence type="ECO:0000313" key="2">
    <source>
        <dbReference type="Proteomes" id="UP001596408"/>
    </source>
</evidence>
<accession>A0ABD5U4U1</accession>
<dbReference type="Pfam" id="PF24376">
    <property type="entry name" value="DUF7532"/>
    <property type="match status" value="1"/>
</dbReference>
<comment type="caution">
    <text evidence="1">The sequence shown here is derived from an EMBL/GenBank/DDBJ whole genome shotgun (WGS) entry which is preliminary data.</text>
</comment>
<keyword evidence="2" id="KW-1185">Reference proteome</keyword>
<proteinExistence type="predicted"/>
<gene>
    <name evidence="1" type="ORF">ACFQEV_17310</name>
</gene>
<dbReference type="InterPro" id="IPR055954">
    <property type="entry name" value="DUF7532"/>
</dbReference>